<gene>
    <name evidence="3" type="ORF">EV420DRAFT_1627201</name>
</gene>
<evidence type="ECO:0000259" key="2">
    <source>
        <dbReference type="Pfam" id="PF09429"/>
    </source>
</evidence>
<feature type="compositionally biased region" description="Basic and acidic residues" evidence="1">
    <location>
        <begin position="78"/>
        <end position="92"/>
    </location>
</feature>
<evidence type="ECO:0000256" key="1">
    <source>
        <dbReference type="SAM" id="MobiDB-lite"/>
    </source>
</evidence>
<dbReference type="RefSeq" id="XP_060336529.1">
    <property type="nucleotide sequence ID" value="XM_060476033.1"/>
</dbReference>
<protein>
    <submittedName>
        <fullName evidence="3">WW domain binding protein 11-domain-containing protein</fullName>
    </submittedName>
</protein>
<dbReference type="AlphaFoldDB" id="A0AA39NH12"/>
<feature type="domain" description="Wbp11/ELF5/Saf1 N-terminal" evidence="2">
    <location>
        <begin position="4"/>
        <end position="77"/>
    </location>
</feature>
<feature type="compositionally biased region" description="Polar residues" evidence="1">
    <location>
        <begin position="278"/>
        <end position="299"/>
    </location>
</feature>
<feature type="compositionally biased region" description="Pro residues" evidence="1">
    <location>
        <begin position="263"/>
        <end position="274"/>
    </location>
</feature>
<feature type="region of interest" description="Disordered" evidence="1">
    <location>
        <begin position="387"/>
        <end position="415"/>
    </location>
</feature>
<dbReference type="GO" id="GO:0006396">
    <property type="term" value="P:RNA processing"/>
    <property type="evidence" value="ECO:0007669"/>
    <property type="project" value="InterPro"/>
</dbReference>
<comment type="caution">
    <text evidence="3">The sequence shown here is derived from an EMBL/GenBank/DDBJ whole genome shotgun (WGS) entry which is preliminary data.</text>
</comment>
<accession>A0AA39NH12</accession>
<feature type="compositionally biased region" description="Basic and acidic residues" evidence="1">
    <location>
        <begin position="403"/>
        <end position="415"/>
    </location>
</feature>
<dbReference type="Pfam" id="PF09429">
    <property type="entry name" value="Wbp11"/>
    <property type="match status" value="1"/>
</dbReference>
<feature type="region of interest" description="Disordered" evidence="1">
    <location>
        <begin position="263"/>
        <end position="333"/>
    </location>
</feature>
<feature type="region of interest" description="Disordered" evidence="1">
    <location>
        <begin position="1"/>
        <end position="31"/>
    </location>
</feature>
<organism evidence="3 4">
    <name type="scientific">Armillaria tabescens</name>
    <name type="common">Ringless honey mushroom</name>
    <name type="synonym">Agaricus tabescens</name>
    <dbReference type="NCBI Taxonomy" id="1929756"/>
    <lineage>
        <taxon>Eukaryota</taxon>
        <taxon>Fungi</taxon>
        <taxon>Dikarya</taxon>
        <taxon>Basidiomycota</taxon>
        <taxon>Agaricomycotina</taxon>
        <taxon>Agaricomycetes</taxon>
        <taxon>Agaricomycetidae</taxon>
        <taxon>Agaricales</taxon>
        <taxon>Marasmiineae</taxon>
        <taxon>Physalacriaceae</taxon>
        <taxon>Desarmillaria</taxon>
    </lineage>
</organism>
<dbReference type="EMBL" id="JAUEPS010000005">
    <property type="protein sequence ID" value="KAK0465481.1"/>
    <property type="molecule type" value="Genomic_DNA"/>
</dbReference>
<feature type="region of interest" description="Disordered" evidence="1">
    <location>
        <begin position="78"/>
        <end position="239"/>
    </location>
</feature>
<evidence type="ECO:0000313" key="3">
    <source>
        <dbReference type="EMBL" id="KAK0465481.1"/>
    </source>
</evidence>
<feature type="compositionally biased region" description="Pro residues" evidence="1">
    <location>
        <begin position="218"/>
        <end position="230"/>
    </location>
</feature>
<sequence length="429" mass="46907">MAKGKSVNPADAYRKALRKKELKKNKADRTKKRDFALVKKDTFDFEDEIANLEALPTPSSSEKARLTEAKAELEKINQKKEEYVKEHPEHRRLVYRPRKQQTDPDKPEEELVLPTRNLFKANGLPRHPERSIYYDPVMNPFGVAPPGMPYRERDLLPGEIDNEAENSEVADDDDVVMPEGPPPKPEDAVDSDDDIPMPEGPPPGQELPEQGTSDEVPVNPPLPPMPPPPMLLNNFGPSTSFPPFPPTGFPGYMAPPLGVPPPPPSYAMPPPPPGFFSRRQQSATTLQDPLSSVPHQTFQGHRAQVLAPPHPSLPPKPRPEASPSAIVSAEPQLRDLKKEATSFVPTSLKRKKAASASASGRINAAPGVGDVVEGEISARPDLLSALKGQFGPAPNNRPAALPTKEKSAATKTKDDYEKFVEEMGDILGP</sequence>
<dbReference type="Proteomes" id="UP001175211">
    <property type="component" value="Unassembled WGS sequence"/>
</dbReference>
<dbReference type="GeneID" id="85359581"/>
<dbReference type="Pfam" id="PF12622">
    <property type="entry name" value="NpwBP"/>
    <property type="match status" value="1"/>
</dbReference>
<name>A0AA39NH12_ARMTA</name>
<dbReference type="InterPro" id="IPR019007">
    <property type="entry name" value="Wbp11/ELF5/Saf1_N"/>
</dbReference>
<evidence type="ECO:0000313" key="4">
    <source>
        <dbReference type="Proteomes" id="UP001175211"/>
    </source>
</evidence>
<proteinExistence type="predicted"/>
<reference evidence="3" key="1">
    <citation type="submission" date="2023-06" db="EMBL/GenBank/DDBJ databases">
        <authorList>
            <consortium name="Lawrence Berkeley National Laboratory"/>
            <person name="Ahrendt S."/>
            <person name="Sahu N."/>
            <person name="Indic B."/>
            <person name="Wong-Bajracharya J."/>
            <person name="Merenyi Z."/>
            <person name="Ke H.-M."/>
            <person name="Monk M."/>
            <person name="Kocsube S."/>
            <person name="Drula E."/>
            <person name="Lipzen A."/>
            <person name="Balint B."/>
            <person name="Henrissat B."/>
            <person name="Andreopoulos B."/>
            <person name="Martin F.M."/>
            <person name="Harder C.B."/>
            <person name="Rigling D."/>
            <person name="Ford K.L."/>
            <person name="Foster G.D."/>
            <person name="Pangilinan J."/>
            <person name="Papanicolaou A."/>
            <person name="Barry K."/>
            <person name="LaButti K."/>
            <person name="Viragh M."/>
            <person name="Koriabine M."/>
            <person name="Yan M."/>
            <person name="Riley R."/>
            <person name="Champramary S."/>
            <person name="Plett K.L."/>
            <person name="Tsai I.J."/>
            <person name="Slot J."/>
            <person name="Sipos G."/>
            <person name="Plett J."/>
            <person name="Nagy L.G."/>
            <person name="Grigoriev I.V."/>
        </authorList>
    </citation>
    <scope>NUCLEOTIDE SEQUENCE</scope>
    <source>
        <strain evidence="3">CCBAS 213</strain>
    </source>
</reference>
<keyword evidence="4" id="KW-1185">Reference proteome</keyword>
<feature type="compositionally biased region" description="Acidic residues" evidence="1">
    <location>
        <begin position="160"/>
        <end position="176"/>
    </location>
</feature>